<feature type="domain" description="External alternative NADH-ubiquinone oxidoreductase-like C-terminal" evidence="14">
    <location>
        <begin position="640"/>
        <end position="701"/>
    </location>
</feature>
<proteinExistence type="inferred from homology"/>
<evidence type="ECO:0000256" key="8">
    <source>
        <dbReference type="ARBA" id="ARBA00023002"/>
    </source>
</evidence>
<comment type="catalytic activity">
    <reaction evidence="11">
        <text>a ubiquinone + NADH + H(+) = a ubiquinol + NAD(+)</text>
        <dbReference type="Rhea" id="RHEA:23152"/>
        <dbReference type="Rhea" id="RHEA-COMP:9565"/>
        <dbReference type="Rhea" id="RHEA-COMP:9566"/>
        <dbReference type="ChEBI" id="CHEBI:15378"/>
        <dbReference type="ChEBI" id="CHEBI:16389"/>
        <dbReference type="ChEBI" id="CHEBI:17976"/>
        <dbReference type="ChEBI" id="CHEBI:57540"/>
        <dbReference type="ChEBI" id="CHEBI:57945"/>
    </reaction>
</comment>
<keyword evidence="12" id="KW-0812">Transmembrane</keyword>
<dbReference type="InterPro" id="IPR036188">
    <property type="entry name" value="FAD/NAD-bd_sf"/>
</dbReference>
<keyword evidence="16" id="KW-1185">Reference proteome</keyword>
<name>A0ABP1A8Z4_9BRYO</name>
<evidence type="ECO:0000256" key="3">
    <source>
        <dbReference type="ARBA" id="ARBA00012637"/>
    </source>
</evidence>
<dbReference type="PRINTS" id="PR00368">
    <property type="entry name" value="FADPNR"/>
</dbReference>
<reference evidence="15 16" key="1">
    <citation type="submission" date="2024-03" db="EMBL/GenBank/DDBJ databases">
        <authorList>
            <consortium name="ELIXIR-Norway"/>
            <consortium name="Elixir Norway"/>
        </authorList>
    </citation>
    <scope>NUCLEOTIDE SEQUENCE [LARGE SCALE GENOMIC DNA]</scope>
</reference>
<dbReference type="PANTHER" id="PTHR43706:SF47">
    <property type="entry name" value="EXTERNAL NADH-UBIQUINONE OXIDOREDUCTASE 1, MITOCHONDRIAL-RELATED"/>
    <property type="match status" value="1"/>
</dbReference>
<comment type="similarity">
    <text evidence="2">Belongs to the NADH dehydrogenase family.</text>
</comment>
<evidence type="ECO:0000256" key="12">
    <source>
        <dbReference type="SAM" id="Phobius"/>
    </source>
</evidence>
<keyword evidence="8" id="KW-0560">Oxidoreductase</keyword>
<evidence type="ECO:0000256" key="6">
    <source>
        <dbReference type="ARBA" id="ARBA00022827"/>
    </source>
</evidence>
<sequence length="705" mass="78887">MAMMRSVLRNALRFCLQQQQQHEGFRGLNFVASSRDLESSRTCLKNWFGAAGTSWRQRRNFSVRRLYDHLHRAPNVPARAGRDEIWGLAELAASRSTHAASRGQAHWTQLPRSMMHGMLWCGNERVSYLLAAVAATGFLGGAGLFVVLADAGQREEQGTSRPAAAASVEVEEVVRSSVGTGPGRKKKVVVLGTGWAGTSFLKNLDSSLYDVIVVAPRNSFVFTPLLPSVASGVVEARSVTEPIRRIIRNRNIEFYQSECVRIDAKSKQILCNDVSERKWQGKDVEFTLDYDLLVVAVGATNNTFGTKGVQEYCHFLKEIEDAEKIRESVVERFETASLPNFSSEDRSKLLHFVVVGGGPTGVEYAAELHDLIHDDLCRLYPHLKQDVTITVVQSGDHILNSFDRRISEYAEKKFSRDGVDVKIGWRVSEVTDENVCLKLKKTGELVQLPYGMVVWSTGIATRPVVADLMAQIGQADRKVLATDAWLRVHNCEGVYALGDCASVEQRKIAEDITNLFELAEKEKSGLLTAEEFLETAEKIRPEYPQIDIYLEHQHMESVTGLLDNAVKDGKQSTVQLDLEHFRKAMCKVDSQLKSMPATAQVAAQQGAYLACCFNKLAQEYATNIKPEDHRHQLDPFFYRHLGQFAPLGGEIAAAEIPGDWVSIGHSTQWLWYSVYASMQVSWRTRVLVVFDWAKKFIFGRDSSSM</sequence>
<keyword evidence="12" id="KW-0472">Membrane</keyword>
<comment type="subcellular location">
    <subcellularLocation>
        <location evidence="1">Mitochondrion inner membrane</location>
        <topology evidence="1">Peripheral membrane protein</topology>
    </subcellularLocation>
</comment>
<keyword evidence="7" id="KW-0809">Transit peptide</keyword>
<accession>A0ABP1A8Z4</accession>
<organism evidence="15 16">
    <name type="scientific">Sphagnum jensenii</name>
    <dbReference type="NCBI Taxonomy" id="128206"/>
    <lineage>
        <taxon>Eukaryota</taxon>
        <taxon>Viridiplantae</taxon>
        <taxon>Streptophyta</taxon>
        <taxon>Embryophyta</taxon>
        <taxon>Bryophyta</taxon>
        <taxon>Sphagnophytina</taxon>
        <taxon>Sphagnopsida</taxon>
        <taxon>Sphagnales</taxon>
        <taxon>Sphagnaceae</taxon>
        <taxon>Sphagnum</taxon>
    </lineage>
</organism>
<evidence type="ECO:0000259" key="13">
    <source>
        <dbReference type="Pfam" id="PF07992"/>
    </source>
</evidence>
<dbReference type="SUPFAM" id="SSF51905">
    <property type="entry name" value="FAD/NAD(P)-binding domain"/>
    <property type="match status" value="2"/>
</dbReference>
<evidence type="ECO:0000256" key="7">
    <source>
        <dbReference type="ARBA" id="ARBA00022946"/>
    </source>
</evidence>
<evidence type="ECO:0000256" key="5">
    <source>
        <dbReference type="ARBA" id="ARBA00022792"/>
    </source>
</evidence>
<keyword evidence="5" id="KW-0496">Mitochondrion</keyword>
<protein>
    <recommendedName>
        <fullName evidence="3">NADH:ubiquinone reductase (non-electrogenic)</fullName>
        <ecNumber evidence="3">1.6.5.9</ecNumber>
    </recommendedName>
</protein>
<keyword evidence="9" id="KW-0520">NAD</keyword>
<dbReference type="EMBL" id="OZ023702">
    <property type="protein sequence ID" value="CAK9858990.1"/>
    <property type="molecule type" value="Genomic_DNA"/>
</dbReference>
<evidence type="ECO:0000256" key="10">
    <source>
        <dbReference type="ARBA" id="ARBA00047599"/>
    </source>
</evidence>
<evidence type="ECO:0000256" key="2">
    <source>
        <dbReference type="ARBA" id="ARBA00005272"/>
    </source>
</evidence>
<comment type="catalytic activity">
    <reaction evidence="10">
        <text>a quinone + NADH + H(+) = a quinol + NAD(+)</text>
        <dbReference type="Rhea" id="RHEA:46160"/>
        <dbReference type="ChEBI" id="CHEBI:15378"/>
        <dbReference type="ChEBI" id="CHEBI:24646"/>
        <dbReference type="ChEBI" id="CHEBI:57540"/>
        <dbReference type="ChEBI" id="CHEBI:57945"/>
        <dbReference type="ChEBI" id="CHEBI:132124"/>
        <dbReference type="EC" id="1.6.5.9"/>
    </reaction>
</comment>
<evidence type="ECO:0000256" key="4">
    <source>
        <dbReference type="ARBA" id="ARBA00022630"/>
    </source>
</evidence>
<keyword evidence="5" id="KW-0999">Mitochondrion inner membrane</keyword>
<evidence type="ECO:0000256" key="9">
    <source>
        <dbReference type="ARBA" id="ARBA00023027"/>
    </source>
</evidence>
<dbReference type="InterPro" id="IPR045024">
    <property type="entry name" value="NDH-2"/>
</dbReference>
<evidence type="ECO:0000259" key="14">
    <source>
        <dbReference type="Pfam" id="PF22366"/>
    </source>
</evidence>
<keyword evidence="4" id="KW-0285">Flavoprotein</keyword>
<feature type="domain" description="FAD/NAD(P)-binding" evidence="13">
    <location>
        <begin position="186"/>
        <end position="506"/>
    </location>
</feature>
<dbReference type="EC" id="1.6.5.9" evidence="3"/>
<keyword evidence="6" id="KW-0274">FAD</keyword>
<dbReference type="Pfam" id="PF07992">
    <property type="entry name" value="Pyr_redox_2"/>
    <property type="match status" value="1"/>
</dbReference>
<dbReference type="Proteomes" id="UP001497522">
    <property type="component" value="Chromosome 1"/>
</dbReference>
<gene>
    <name evidence="15" type="ORF">CSSPJE1EN2_LOCUS1985</name>
</gene>
<keyword evidence="12" id="KW-1133">Transmembrane helix</keyword>
<dbReference type="Pfam" id="PF22366">
    <property type="entry name" value="NDH2_C"/>
    <property type="match status" value="1"/>
</dbReference>
<evidence type="ECO:0000256" key="1">
    <source>
        <dbReference type="ARBA" id="ARBA00004637"/>
    </source>
</evidence>
<evidence type="ECO:0000313" key="15">
    <source>
        <dbReference type="EMBL" id="CAK9858990.1"/>
    </source>
</evidence>
<dbReference type="Gene3D" id="3.50.50.100">
    <property type="match status" value="2"/>
</dbReference>
<dbReference type="PANTHER" id="PTHR43706">
    <property type="entry name" value="NADH DEHYDROGENASE"/>
    <property type="match status" value="1"/>
</dbReference>
<dbReference type="InterPro" id="IPR054585">
    <property type="entry name" value="NDH2-like_C"/>
</dbReference>
<feature type="transmembrane region" description="Helical" evidence="12">
    <location>
        <begin position="128"/>
        <end position="149"/>
    </location>
</feature>
<dbReference type="InterPro" id="IPR023753">
    <property type="entry name" value="FAD/NAD-binding_dom"/>
</dbReference>
<evidence type="ECO:0000256" key="11">
    <source>
        <dbReference type="ARBA" id="ARBA00049010"/>
    </source>
</evidence>
<evidence type="ECO:0000313" key="16">
    <source>
        <dbReference type="Proteomes" id="UP001497522"/>
    </source>
</evidence>